<feature type="region of interest" description="Disordered" evidence="1">
    <location>
        <begin position="504"/>
        <end position="528"/>
    </location>
</feature>
<evidence type="ECO:0000313" key="4">
    <source>
        <dbReference type="Proteomes" id="UP000001568"/>
    </source>
</evidence>
<feature type="domain" description="F-box" evidence="2">
    <location>
        <begin position="45"/>
        <end position="92"/>
    </location>
</feature>
<feature type="compositionally biased region" description="Polar residues" evidence="1">
    <location>
        <begin position="439"/>
        <end position="450"/>
    </location>
</feature>
<sequence length="954" mass="106048">MTLARDARTRGAEREGDDAETQSRGKKRARRKRDDAGRRDARTTFGGFATLPTELVVKIMKELDGYSLAMATCACKDFEATGRENDELWLELLIKLEPRALMREDLMQNGSGKFRAFSYKELFMWRLHTLKGCAMMNTKAYAEMAARGDATRALSADASGPSSSELRSKIGHLGRLAVINQEQLFTCDPRPKGGLIYNVYDSGMNSFVPHTLLWSPRSELLACAFLVNGAESKTCHSKIILSAPKAVLTGQLKFARGDALTNTNAEVSTPRHGRHPYEAPPMNNIIALPHGLQCAHMAFAPCGTMLNILHKDRMESSLYTLDCAISITSLYGPSNGKSGTSPVPPPSEHVTRVASGTDSIRFAISPIDNNSLLMFGDQREIMLLRKQGIRGGAIPLSDRWPGTRAFDEVSSDDDSLYASDGFEREYEMPPDAVDVPRSLNHSLTSANSNAAHPACDTASEPLESAFQDDIHERATRDCQEVVSTPKMTWWQQLSRNILAGVKSATLGARGNEKPSTSAKRDEDSEHGALKRIKDSANSIDRSDWSCLKAGTWWSNIPNFRKLTDILVKEHAKQPLARLYTDETAKRIEWVPSKRGDVNGRGFWLLPSSIPERYDDDHDTAYYAFLVMVPVPSEKAIKERKIKPFISGDDDELFQNISECVITEISPAPAYAEPNIVARFLYAGRAGGRQVVWSTVDGLFVRCVDFNLDAEGDWMGPPTLGPMMQVIDFTSILNGANRWNKSYDEVSVRNYASWNGSRQVPVLSVVNEVLRYTIEVIQWSPSGERLLILMAVHLAYEEPVQAGEYYTVHQWICWDPPPVMSDDSEKALHRVPAGECHGVLSFGSRFIPSQTFRSECSEKMDNLSGGINLWSPEETAIAFGIQVPRVVPTHESSDYIVIQNFPRVNFDEIERRSLTGEAPPLQQDGSVASLPYHLNYVDSALEYVCEGTYCSWSPT</sequence>
<dbReference type="STRING" id="436017.A4S4A3"/>
<feature type="compositionally biased region" description="Basic and acidic residues" evidence="1">
    <location>
        <begin position="518"/>
        <end position="528"/>
    </location>
</feature>
<proteinExistence type="predicted"/>
<dbReference type="Proteomes" id="UP000001568">
    <property type="component" value="Chromosome 11"/>
</dbReference>
<reference evidence="3 4" key="1">
    <citation type="journal article" date="2007" name="Proc. Natl. Acad. Sci. U.S.A.">
        <title>The tiny eukaryote Ostreococcus provides genomic insights into the paradox of plankton speciation.</title>
        <authorList>
            <person name="Palenik B."/>
            <person name="Grimwood J."/>
            <person name="Aerts A."/>
            <person name="Rouze P."/>
            <person name="Salamov A."/>
            <person name="Putnam N."/>
            <person name="Dupont C."/>
            <person name="Jorgensen R."/>
            <person name="Derelle E."/>
            <person name="Rombauts S."/>
            <person name="Zhou K."/>
            <person name="Otillar R."/>
            <person name="Merchant S.S."/>
            <person name="Podell S."/>
            <person name="Gaasterland T."/>
            <person name="Napoli C."/>
            <person name="Gendler K."/>
            <person name="Manuell A."/>
            <person name="Tai V."/>
            <person name="Vallon O."/>
            <person name="Piganeau G."/>
            <person name="Jancek S."/>
            <person name="Heijde M."/>
            <person name="Jabbari K."/>
            <person name="Bowler C."/>
            <person name="Lohr M."/>
            <person name="Robbens S."/>
            <person name="Werner G."/>
            <person name="Dubchak I."/>
            <person name="Pazour G.J."/>
            <person name="Ren Q."/>
            <person name="Paulsen I."/>
            <person name="Delwiche C."/>
            <person name="Schmutz J."/>
            <person name="Rokhsar D."/>
            <person name="Van de Peer Y."/>
            <person name="Moreau H."/>
            <person name="Grigoriev I.V."/>
        </authorList>
    </citation>
    <scope>NUCLEOTIDE SEQUENCE [LARGE SCALE GENOMIC DNA]</scope>
    <source>
        <strain evidence="3 4">CCE9901</strain>
    </source>
</reference>
<feature type="compositionally biased region" description="Basic and acidic residues" evidence="1">
    <location>
        <begin position="1"/>
        <end position="14"/>
    </location>
</feature>
<dbReference type="InterPro" id="IPR036047">
    <property type="entry name" value="F-box-like_dom_sf"/>
</dbReference>
<dbReference type="PROSITE" id="PS50181">
    <property type="entry name" value="FBOX"/>
    <property type="match status" value="1"/>
</dbReference>
<dbReference type="SUPFAM" id="SSF81383">
    <property type="entry name" value="F-box domain"/>
    <property type="match status" value="1"/>
</dbReference>
<accession>A4S4A3</accession>
<feature type="region of interest" description="Disordered" evidence="1">
    <location>
        <begin position="431"/>
        <end position="456"/>
    </location>
</feature>
<dbReference type="AlphaFoldDB" id="A4S4A3"/>
<dbReference type="EMBL" id="CP000591">
    <property type="protein sequence ID" value="ABO98690.1"/>
    <property type="molecule type" value="Genomic_DNA"/>
</dbReference>
<dbReference type="Gramene" id="ABO98690">
    <property type="protein sequence ID" value="ABO98690"/>
    <property type="gene ID" value="OSTLU_26340"/>
</dbReference>
<feature type="region of interest" description="Disordered" evidence="1">
    <location>
        <begin position="1"/>
        <end position="38"/>
    </location>
</feature>
<gene>
    <name evidence="3" type="ORF">OSTLU_26340</name>
</gene>
<dbReference type="OrthoDB" id="2095648at2759"/>
<dbReference type="GeneID" id="5004301"/>
<dbReference type="RefSeq" id="XP_001420397.1">
    <property type="nucleotide sequence ID" value="XM_001420360.1"/>
</dbReference>
<dbReference type="KEGG" id="olu:OSTLU_26340"/>
<evidence type="ECO:0000256" key="1">
    <source>
        <dbReference type="SAM" id="MobiDB-lite"/>
    </source>
</evidence>
<evidence type="ECO:0000259" key="2">
    <source>
        <dbReference type="PROSITE" id="PS50181"/>
    </source>
</evidence>
<evidence type="ECO:0000313" key="3">
    <source>
        <dbReference type="EMBL" id="ABO98690.1"/>
    </source>
</evidence>
<organism evidence="3 4">
    <name type="scientific">Ostreococcus lucimarinus (strain CCE9901)</name>
    <dbReference type="NCBI Taxonomy" id="436017"/>
    <lineage>
        <taxon>Eukaryota</taxon>
        <taxon>Viridiplantae</taxon>
        <taxon>Chlorophyta</taxon>
        <taxon>Mamiellophyceae</taxon>
        <taxon>Mamiellales</taxon>
        <taxon>Bathycoccaceae</taxon>
        <taxon>Ostreococcus</taxon>
    </lineage>
</organism>
<dbReference type="HOGENOM" id="CLU_309143_0_0_1"/>
<name>A4S4A3_OSTLU</name>
<protein>
    <recommendedName>
        <fullName evidence="2">F-box domain-containing protein</fullName>
    </recommendedName>
</protein>
<dbReference type="InterPro" id="IPR001810">
    <property type="entry name" value="F-box_dom"/>
</dbReference>
<keyword evidence="4" id="KW-1185">Reference proteome</keyword>